<protein>
    <submittedName>
        <fullName evidence="2">Uncharacterized protein</fullName>
    </submittedName>
</protein>
<organism evidence="2 3">
    <name type="scientific">Galerina marginata (strain CBS 339.88)</name>
    <dbReference type="NCBI Taxonomy" id="685588"/>
    <lineage>
        <taxon>Eukaryota</taxon>
        <taxon>Fungi</taxon>
        <taxon>Dikarya</taxon>
        <taxon>Basidiomycota</taxon>
        <taxon>Agaricomycotina</taxon>
        <taxon>Agaricomycetes</taxon>
        <taxon>Agaricomycetidae</taxon>
        <taxon>Agaricales</taxon>
        <taxon>Agaricineae</taxon>
        <taxon>Strophariaceae</taxon>
        <taxon>Galerina</taxon>
    </lineage>
</organism>
<accession>A0A067SFV2</accession>
<evidence type="ECO:0000313" key="2">
    <source>
        <dbReference type="EMBL" id="KDR65638.1"/>
    </source>
</evidence>
<gene>
    <name evidence="2" type="ORF">GALMADRAFT_148551</name>
</gene>
<dbReference type="AlphaFoldDB" id="A0A067SFV2"/>
<dbReference type="HOGENOM" id="CLU_1602849_0_0_1"/>
<sequence>MANSPDKFTPQMAHYLARLAKETLKAEEDLHLSKLKECELTVVMLQEDIRDGRIHLKDAERQMQILVSHLGVQHLASSRNIQPFSPALSASALASYHSYLDKHLAHNWRNTLSMLSIPCESENILDDSSGSDSPGSSNGSDGSSSSGSSGSSKETDATSYYSALSS</sequence>
<keyword evidence="3" id="KW-1185">Reference proteome</keyword>
<feature type="region of interest" description="Disordered" evidence="1">
    <location>
        <begin position="123"/>
        <end position="166"/>
    </location>
</feature>
<dbReference type="EMBL" id="KL142438">
    <property type="protein sequence ID" value="KDR65638.1"/>
    <property type="molecule type" value="Genomic_DNA"/>
</dbReference>
<feature type="compositionally biased region" description="Low complexity" evidence="1">
    <location>
        <begin position="126"/>
        <end position="152"/>
    </location>
</feature>
<reference evidence="3" key="1">
    <citation type="journal article" date="2014" name="Proc. Natl. Acad. Sci. U.S.A.">
        <title>Extensive sampling of basidiomycete genomes demonstrates inadequacy of the white-rot/brown-rot paradigm for wood decay fungi.</title>
        <authorList>
            <person name="Riley R."/>
            <person name="Salamov A.A."/>
            <person name="Brown D.W."/>
            <person name="Nagy L.G."/>
            <person name="Floudas D."/>
            <person name="Held B.W."/>
            <person name="Levasseur A."/>
            <person name="Lombard V."/>
            <person name="Morin E."/>
            <person name="Otillar R."/>
            <person name="Lindquist E.A."/>
            <person name="Sun H."/>
            <person name="LaButti K.M."/>
            <person name="Schmutz J."/>
            <person name="Jabbour D."/>
            <person name="Luo H."/>
            <person name="Baker S.E."/>
            <person name="Pisabarro A.G."/>
            <person name="Walton J.D."/>
            <person name="Blanchette R.A."/>
            <person name="Henrissat B."/>
            <person name="Martin F."/>
            <person name="Cullen D."/>
            <person name="Hibbett D.S."/>
            <person name="Grigoriev I.V."/>
        </authorList>
    </citation>
    <scope>NUCLEOTIDE SEQUENCE [LARGE SCALE GENOMIC DNA]</scope>
    <source>
        <strain evidence="3">CBS 339.88</strain>
    </source>
</reference>
<dbReference type="Proteomes" id="UP000027222">
    <property type="component" value="Unassembled WGS sequence"/>
</dbReference>
<dbReference type="OrthoDB" id="3124339at2759"/>
<evidence type="ECO:0000256" key="1">
    <source>
        <dbReference type="SAM" id="MobiDB-lite"/>
    </source>
</evidence>
<feature type="compositionally biased region" description="Polar residues" evidence="1">
    <location>
        <begin position="157"/>
        <end position="166"/>
    </location>
</feature>
<evidence type="ECO:0000313" key="3">
    <source>
        <dbReference type="Proteomes" id="UP000027222"/>
    </source>
</evidence>
<proteinExistence type="predicted"/>
<name>A0A067SFV2_GALM3</name>